<gene>
    <name evidence="2" type="ORF">FC86_GL001171</name>
</gene>
<evidence type="ECO:0000313" key="2">
    <source>
        <dbReference type="EMBL" id="KRN04814.1"/>
    </source>
</evidence>
<dbReference type="PATRIC" id="fig|1423744.4.peg.1201"/>
<keyword evidence="1" id="KW-1133">Transmembrane helix</keyword>
<feature type="transmembrane region" description="Helical" evidence="1">
    <location>
        <begin position="21"/>
        <end position="44"/>
    </location>
</feature>
<keyword evidence="1" id="KW-0472">Membrane</keyword>
<dbReference type="EMBL" id="AYZL01000006">
    <property type="protein sequence ID" value="KRN04814.1"/>
    <property type="molecule type" value="Genomic_DNA"/>
</dbReference>
<organism evidence="2 3">
    <name type="scientific">Holzapfeliella floricola DSM 23037 = JCM 16512</name>
    <dbReference type="NCBI Taxonomy" id="1423744"/>
    <lineage>
        <taxon>Bacteria</taxon>
        <taxon>Bacillati</taxon>
        <taxon>Bacillota</taxon>
        <taxon>Bacilli</taxon>
        <taxon>Lactobacillales</taxon>
        <taxon>Lactobacillaceae</taxon>
        <taxon>Holzapfeliella</taxon>
    </lineage>
</organism>
<dbReference type="InterPro" id="IPR010380">
    <property type="entry name" value="DUF975"/>
</dbReference>
<dbReference type="OrthoDB" id="9784844at2"/>
<feature type="transmembrane region" description="Helical" evidence="1">
    <location>
        <begin position="64"/>
        <end position="85"/>
    </location>
</feature>
<evidence type="ECO:0000313" key="3">
    <source>
        <dbReference type="Proteomes" id="UP000051378"/>
    </source>
</evidence>
<evidence type="ECO:0000256" key="1">
    <source>
        <dbReference type="SAM" id="Phobius"/>
    </source>
</evidence>
<accession>A0A0R2DL59</accession>
<reference evidence="2 3" key="1">
    <citation type="journal article" date="2015" name="Genome Announc.">
        <title>Expanding the biotechnology potential of lactobacilli through comparative genomics of 213 strains and associated genera.</title>
        <authorList>
            <person name="Sun Z."/>
            <person name="Harris H.M."/>
            <person name="McCann A."/>
            <person name="Guo C."/>
            <person name="Argimon S."/>
            <person name="Zhang W."/>
            <person name="Yang X."/>
            <person name="Jeffery I.B."/>
            <person name="Cooney J.C."/>
            <person name="Kagawa T.F."/>
            <person name="Liu W."/>
            <person name="Song Y."/>
            <person name="Salvetti E."/>
            <person name="Wrobel A."/>
            <person name="Rasinkangas P."/>
            <person name="Parkhill J."/>
            <person name="Rea M.C."/>
            <person name="O'Sullivan O."/>
            <person name="Ritari J."/>
            <person name="Douillard F.P."/>
            <person name="Paul Ross R."/>
            <person name="Yang R."/>
            <person name="Briner A.E."/>
            <person name="Felis G.E."/>
            <person name="de Vos W.M."/>
            <person name="Barrangou R."/>
            <person name="Klaenhammer T.R."/>
            <person name="Caufield P.W."/>
            <person name="Cui Y."/>
            <person name="Zhang H."/>
            <person name="O'Toole P.W."/>
        </authorList>
    </citation>
    <scope>NUCLEOTIDE SEQUENCE [LARGE SCALE GENOMIC DNA]</scope>
    <source>
        <strain evidence="2 3">DSM 23037</strain>
    </source>
</reference>
<keyword evidence="1" id="KW-0812">Transmembrane</keyword>
<dbReference type="Pfam" id="PF06161">
    <property type="entry name" value="DUF975"/>
    <property type="match status" value="1"/>
</dbReference>
<dbReference type="Proteomes" id="UP000051378">
    <property type="component" value="Unassembled WGS sequence"/>
</dbReference>
<feature type="transmembrane region" description="Helical" evidence="1">
    <location>
        <begin position="231"/>
        <end position="254"/>
    </location>
</feature>
<dbReference type="RefSeq" id="WP_056974129.1">
    <property type="nucleotide sequence ID" value="NZ_AYZL01000006.1"/>
</dbReference>
<proteinExistence type="predicted"/>
<dbReference type="AlphaFoldDB" id="A0A0R2DL59"/>
<comment type="caution">
    <text evidence="2">The sequence shown here is derived from an EMBL/GenBank/DDBJ whole genome shotgun (WGS) entry which is preliminary data.</text>
</comment>
<keyword evidence="3" id="KW-1185">Reference proteome</keyword>
<evidence type="ECO:0008006" key="4">
    <source>
        <dbReference type="Google" id="ProtNLM"/>
    </source>
</evidence>
<feature type="transmembrane region" description="Helical" evidence="1">
    <location>
        <begin position="138"/>
        <end position="158"/>
    </location>
</feature>
<feature type="transmembrane region" description="Helical" evidence="1">
    <location>
        <begin position="106"/>
        <end position="132"/>
    </location>
</feature>
<protein>
    <recommendedName>
        <fullName evidence="4">DUF975 family protein</fullName>
    </recommendedName>
</protein>
<feature type="transmembrane region" description="Helical" evidence="1">
    <location>
        <begin position="165"/>
        <end position="186"/>
    </location>
</feature>
<name>A0A0R2DL59_9LACO</name>
<sequence>MVNRKQLKERARDLISQDRGYYFKLTLLPALLQFMVIVAVVLLLSADISSLFSDMNPLKAMQLAYSLLATLLSISVFFSLIKIWFDFSMKMMMLRSYRKDKKPKKVSKAITYVFTDSKWLYVIGLLIVTGIYTNIVNWITELFVDLVATIMSFGRIAANNQTLSVILVVVYILIAVILNIISVLFLNVNEQIAYAYLDSYDIGEGVFYTFKKAFVLMTKKENMLQFFYLQLSFLGWYILNTLTLGILGICWFNAYAEMTYAGFYDEITKKED</sequence>